<dbReference type="GO" id="GO:0022857">
    <property type="term" value="F:transmembrane transporter activity"/>
    <property type="evidence" value="ECO:0007669"/>
    <property type="project" value="InterPro"/>
</dbReference>
<protein>
    <submittedName>
        <fullName evidence="9">MFS general substrate transporter</fullName>
    </submittedName>
</protein>
<evidence type="ECO:0000313" key="9">
    <source>
        <dbReference type="EMBL" id="KAH9816990.1"/>
    </source>
</evidence>
<dbReference type="InterPro" id="IPR036259">
    <property type="entry name" value="MFS_trans_sf"/>
</dbReference>
<evidence type="ECO:0000256" key="5">
    <source>
        <dbReference type="ARBA" id="ARBA00023136"/>
    </source>
</evidence>
<dbReference type="PANTHER" id="PTHR23504:SF3">
    <property type="entry name" value="MAJOR FACILITATOR SUPERFAMILY (MFS) PROFILE DOMAIN-CONTAINING PROTEIN"/>
    <property type="match status" value="1"/>
</dbReference>
<keyword evidence="10" id="KW-1185">Reference proteome</keyword>
<reference evidence="9 10" key="2">
    <citation type="journal article" date="2021" name="Curr. Genet.">
        <title>Genetic response to nitrogen starvation in the aggressive Eucalyptus foliar pathogen Teratosphaeria destructans.</title>
        <authorList>
            <person name="Havenga M."/>
            <person name="Wingfield B.D."/>
            <person name="Wingfield M.J."/>
            <person name="Dreyer L.L."/>
            <person name="Roets F."/>
            <person name="Aylward J."/>
        </authorList>
    </citation>
    <scope>NUCLEOTIDE SEQUENCE [LARGE SCALE GENOMIC DNA]</scope>
    <source>
        <strain evidence="9">CMW44962</strain>
    </source>
</reference>
<feature type="transmembrane region" description="Helical" evidence="7">
    <location>
        <begin position="336"/>
        <end position="357"/>
    </location>
</feature>
<feature type="compositionally biased region" description="Polar residues" evidence="6">
    <location>
        <begin position="1"/>
        <end position="25"/>
    </location>
</feature>
<dbReference type="PRINTS" id="PR01035">
    <property type="entry name" value="TCRTETA"/>
</dbReference>
<feature type="transmembrane region" description="Helical" evidence="7">
    <location>
        <begin position="71"/>
        <end position="91"/>
    </location>
</feature>
<evidence type="ECO:0000259" key="8">
    <source>
        <dbReference type="PROSITE" id="PS50850"/>
    </source>
</evidence>
<keyword evidence="4 7" id="KW-1133">Transmembrane helix</keyword>
<dbReference type="InterPro" id="IPR020846">
    <property type="entry name" value="MFS_dom"/>
</dbReference>
<dbReference type="Gene3D" id="1.20.1250.20">
    <property type="entry name" value="MFS general substrate transporter like domains"/>
    <property type="match status" value="1"/>
</dbReference>
<dbReference type="Pfam" id="PF07690">
    <property type="entry name" value="MFS_1"/>
    <property type="match status" value="1"/>
</dbReference>
<dbReference type="EMBL" id="RIBY02002400">
    <property type="protein sequence ID" value="KAH9816990.1"/>
    <property type="molecule type" value="Genomic_DNA"/>
</dbReference>
<evidence type="ECO:0000256" key="6">
    <source>
        <dbReference type="SAM" id="MobiDB-lite"/>
    </source>
</evidence>
<dbReference type="AlphaFoldDB" id="A0A9W7SJL1"/>
<dbReference type="PROSITE" id="PS50850">
    <property type="entry name" value="MFS"/>
    <property type="match status" value="1"/>
</dbReference>
<dbReference type="PANTHER" id="PTHR23504">
    <property type="entry name" value="MAJOR FACILITATOR SUPERFAMILY DOMAIN-CONTAINING PROTEIN 10"/>
    <property type="match status" value="1"/>
</dbReference>
<feature type="transmembrane region" description="Helical" evidence="7">
    <location>
        <begin position="399"/>
        <end position="420"/>
    </location>
</feature>
<feature type="transmembrane region" description="Helical" evidence="7">
    <location>
        <begin position="201"/>
        <end position="223"/>
    </location>
</feature>
<organism evidence="9 10">
    <name type="scientific">Teratosphaeria destructans</name>
    <dbReference type="NCBI Taxonomy" id="418781"/>
    <lineage>
        <taxon>Eukaryota</taxon>
        <taxon>Fungi</taxon>
        <taxon>Dikarya</taxon>
        <taxon>Ascomycota</taxon>
        <taxon>Pezizomycotina</taxon>
        <taxon>Dothideomycetes</taxon>
        <taxon>Dothideomycetidae</taxon>
        <taxon>Mycosphaerellales</taxon>
        <taxon>Teratosphaeriaceae</taxon>
        <taxon>Teratosphaeria</taxon>
    </lineage>
</organism>
<accession>A0A9W7SJL1</accession>
<evidence type="ECO:0000313" key="10">
    <source>
        <dbReference type="Proteomes" id="UP001138500"/>
    </source>
</evidence>
<feature type="transmembrane region" description="Helical" evidence="7">
    <location>
        <begin position="243"/>
        <end position="267"/>
    </location>
</feature>
<dbReference type="InterPro" id="IPR001958">
    <property type="entry name" value="Tet-R_TetA/multi-R_MdtG-like"/>
</dbReference>
<comment type="caution">
    <text evidence="9">The sequence shown here is derived from an EMBL/GenBank/DDBJ whole genome shotgun (WGS) entry which is preliminary data.</text>
</comment>
<keyword evidence="5 7" id="KW-0472">Membrane</keyword>
<dbReference type="OrthoDB" id="419616at2759"/>
<keyword evidence="3 7" id="KW-0812">Transmembrane</keyword>
<feature type="transmembrane region" description="Helical" evidence="7">
    <location>
        <begin position="299"/>
        <end position="324"/>
    </location>
</feature>
<reference evidence="9 10" key="1">
    <citation type="journal article" date="2018" name="IMA Fungus">
        <title>IMA Genome-F 10: Nine draft genome sequences of Claviceps purpurea s.lat., including C. arundinis, C. humidiphila, and C. cf. spartinae, pseudomolecules for the pitch canker pathogen Fusarium circinatum, draft genome of Davidsoniella eucalypti, Grosmannia galeiformis, Quambalaria eucalypti, and Teratosphaeria destructans.</title>
        <authorList>
            <person name="Wingfield B.D."/>
            <person name="Liu M."/>
            <person name="Nguyen H.D."/>
            <person name="Lane F.A."/>
            <person name="Morgan S.W."/>
            <person name="De Vos L."/>
            <person name="Wilken P.M."/>
            <person name="Duong T.A."/>
            <person name="Aylward J."/>
            <person name="Coetzee M.P."/>
            <person name="Dadej K."/>
            <person name="De Beer Z.W."/>
            <person name="Findlay W."/>
            <person name="Havenga M."/>
            <person name="Kolarik M."/>
            <person name="Menzies J.G."/>
            <person name="Naidoo K."/>
            <person name="Pochopski O."/>
            <person name="Shoukouhi P."/>
            <person name="Santana Q.C."/>
            <person name="Seifert K.A."/>
            <person name="Soal N."/>
            <person name="Steenkamp E.T."/>
            <person name="Tatham C.T."/>
            <person name="van der Nest M.A."/>
            <person name="Wingfield M.J."/>
        </authorList>
    </citation>
    <scope>NUCLEOTIDE SEQUENCE [LARGE SCALE GENOMIC DNA]</scope>
    <source>
        <strain evidence="9">CMW44962</strain>
    </source>
</reference>
<dbReference type="Proteomes" id="UP001138500">
    <property type="component" value="Unassembled WGS sequence"/>
</dbReference>
<evidence type="ECO:0000256" key="2">
    <source>
        <dbReference type="ARBA" id="ARBA00022448"/>
    </source>
</evidence>
<dbReference type="CDD" id="cd17330">
    <property type="entry name" value="MFS_SLC46_TetA_like"/>
    <property type="match status" value="1"/>
</dbReference>
<dbReference type="GO" id="GO:0016020">
    <property type="term" value="C:membrane"/>
    <property type="evidence" value="ECO:0007669"/>
    <property type="project" value="UniProtKB-SubCell"/>
</dbReference>
<feature type="transmembrane region" description="Helical" evidence="7">
    <location>
        <begin position="432"/>
        <end position="452"/>
    </location>
</feature>
<feature type="transmembrane region" description="Helical" evidence="7">
    <location>
        <begin position="169"/>
        <end position="189"/>
    </location>
</feature>
<dbReference type="SUPFAM" id="SSF103473">
    <property type="entry name" value="MFS general substrate transporter"/>
    <property type="match status" value="1"/>
</dbReference>
<evidence type="ECO:0000256" key="3">
    <source>
        <dbReference type="ARBA" id="ARBA00022692"/>
    </source>
</evidence>
<dbReference type="InterPro" id="IPR011701">
    <property type="entry name" value="MFS"/>
</dbReference>
<proteinExistence type="predicted"/>
<name>A0A9W7SJL1_9PEZI</name>
<feature type="transmembrane region" description="Helical" evidence="7">
    <location>
        <begin position="111"/>
        <end position="132"/>
    </location>
</feature>
<comment type="subcellular location">
    <subcellularLocation>
        <location evidence="1">Membrane</location>
        <topology evidence="1">Multi-pass membrane protein</topology>
    </subcellularLocation>
</comment>
<feature type="transmembrane region" description="Helical" evidence="7">
    <location>
        <begin position="144"/>
        <end position="163"/>
    </location>
</feature>
<gene>
    <name evidence="9" type="ORF">Tdes44962_MAKER05566</name>
</gene>
<keyword evidence="2" id="KW-0813">Transport</keyword>
<evidence type="ECO:0000256" key="1">
    <source>
        <dbReference type="ARBA" id="ARBA00004141"/>
    </source>
</evidence>
<feature type="transmembrane region" description="Helical" evidence="7">
    <location>
        <begin position="369"/>
        <end position="387"/>
    </location>
</feature>
<sequence length="525" mass="57318">MSSTADPTRSNDPVSTSNATETTPLLGQPEADPATRSHQRDNDTDTNGHLKPTEADEHGSAERCPEKPMPVLQILILCFVSVTDPISYFSIFPFVPEMVHRVGNIRQEDVGFWTGLIESLFSLVQMVLMIFYGRLADRHGRKPVLVWSLAGVAVFTALFGMSQTLWQMMLFRCCAGAFGGTVVTIRTMISENSTKETQARAFSWYMFARNLGILLGPLIGGPLANPVEQFPKTFRDSAFFKQYPYALSTYTAGVFCILATLFAMFGLRETLRREEVRAGAKNTKPMTTWEVIKSPGVGVVLYIFGHVSLLGLAYTAVCPVFLYTNVDKGGWNFSDQYIAIFFAVAGASQAAWMLLAFPALQKRFGTGNIIRGAANLWPVFFIAFPVSNELLRHGWKTPFWIITPIVVVFGSGVSMAFACVQVAINDISPSSTVLATVNALSLSVASAVRAFSPILFTSLYAVGVRSGWADGHLIWFLLVAAALGLNLAMPFFPKKADGRYDRAVENEPAARAVGGSESEGDRSGS</sequence>
<feature type="domain" description="Major facilitator superfamily (MFS) profile" evidence="8">
    <location>
        <begin position="73"/>
        <end position="496"/>
    </location>
</feature>
<evidence type="ECO:0000256" key="7">
    <source>
        <dbReference type="SAM" id="Phobius"/>
    </source>
</evidence>
<evidence type="ECO:0000256" key="4">
    <source>
        <dbReference type="ARBA" id="ARBA00022989"/>
    </source>
</evidence>
<feature type="transmembrane region" description="Helical" evidence="7">
    <location>
        <begin position="472"/>
        <end position="492"/>
    </location>
</feature>
<feature type="compositionally biased region" description="Basic and acidic residues" evidence="6">
    <location>
        <begin position="33"/>
        <end position="64"/>
    </location>
</feature>
<feature type="region of interest" description="Disordered" evidence="6">
    <location>
        <begin position="1"/>
        <end position="64"/>
    </location>
</feature>